<evidence type="ECO:0000256" key="4">
    <source>
        <dbReference type="ARBA" id="ARBA00023306"/>
    </source>
</evidence>
<dbReference type="InterPro" id="IPR043129">
    <property type="entry name" value="ATPase_NBD"/>
</dbReference>
<sequence>MPKSREIVSLDIGNDSIKGIVVDFSEGYGTVLAFSNVKTRGIENGEIKDVVALNESMTQIIEDLEDQLGKELRGELLVSSSCGDFTLTEITEELILTEKDEGYVSEEHVTKLTDNLLADLFPNNERNSLHLFVKKYVLDDNKIVVNPVGMKAKKIAAIYTVVMGSEKYRNIVEYATKDILGEAEYYISFVSNAEAVLSNVEKDRGVVHVDLGYNYTTVTLYYANTPLEMERIEISMKNVLKDIAIVLKTSLQEAERLLKTYGVAVYLDIEPTPIEYKGLDGRTIQRTDKEFLSRIIYARLREIFMRVKKLYKDFTVKYPDFGNIGIPGGIVLTGGGAMLQRIETLASEVFKCPVRIGTVADTEMFKAEGAEFNVFTPLYAATFGNIIVYQKEQNMYSPMVGEKTKKRQSGTGFFKKLSETFGKIFG</sequence>
<evidence type="ECO:0000313" key="7">
    <source>
        <dbReference type="EMBL" id="ANE41351.1"/>
    </source>
</evidence>
<evidence type="ECO:0000256" key="1">
    <source>
        <dbReference type="ARBA" id="ARBA00022475"/>
    </source>
</evidence>
<accession>A0A172T301</accession>
<dbReference type="Pfam" id="PF14450">
    <property type="entry name" value="FtsA"/>
    <property type="match status" value="1"/>
</dbReference>
<dbReference type="SUPFAM" id="SSF53067">
    <property type="entry name" value="Actin-like ATPase domain"/>
    <property type="match status" value="2"/>
</dbReference>
<dbReference type="GO" id="GO:0032153">
    <property type="term" value="C:cell division site"/>
    <property type="evidence" value="ECO:0007669"/>
    <property type="project" value="TreeGrafter"/>
</dbReference>
<feature type="domain" description="SHS2" evidence="6">
    <location>
        <begin position="7"/>
        <end position="196"/>
    </location>
</feature>
<keyword evidence="4 5" id="KW-0131">Cell cycle</keyword>
<dbReference type="PANTHER" id="PTHR32432:SF4">
    <property type="entry name" value="CELL DIVISION PROTEIN FTSA"/>
    <property type="match status" value="1"/>
</dbReference>
<evidence type="ECO:0000256" key="2">
    <source>
        <dbReference type="ARBA" id="ARBA00022618"/>
    </source>
</evidence>
<dbReference type="OrthoDB" id="41437at2"/>
<dbReference type="EMBL" id="CP011393">
    <property type="protein sequence ID" value="ANE41351.1"/>
    <property type="molecule type" value="Genomic_DNA"/>
</dbReference>
<keyword evidence="3" id="KW-0472">Membrane</keyword>
<dbReference type="InterPro" id="IPR050696">
    <property type="entry name" value="FtsA/MreB"/>
</dbReference>
<dbReference type="PATRIC" id="fig|93466.3.peg.997"/>
<evidence type="ECO:0000313" key="8">
    <source>
        <dbReference type="EMBL" id="HGQ76904.1"/>
    </source>
</evidence>
<dbReference type="EMBL" id="DTBH01000067">
    <property type="protein sequence ID" value="HGQ76904.1"/>
    <property type="molecule type" value="Genomic_DNA"/>
</dbReference>
<dbReference type="Proteomes" id="UP000077096">
    <property type="component" value="Chromosome"/>
</dbReference>
<proteinExistence type="inferred from homology"/>
<keyword evidence="2 5" id="KW-0132">Cell division</keyword>
<name>A0A172T301_FERPE</name>
<dbReference type="GO" id="GO:0051301">
    <property type="term" value="P:cell division"/>
    <property type="evidence" value="ECO:0007669"/>
    <property type="project" value="UniProtKB-KW"/>
</dbReference>
<evidence type="ECO:0000259" key="6">
    <source>
        <dbReference type="SMART" id="SM00842"/>
    </source>
</evidence>
<reference evidence="8" key="2">
    <citation type="journal article" date="2020" name="mSystems">
        <title>Genome- and Community-Level Interaction Insights into Carbon Utilization and Element Cycling Functions of Hydrothermarchaeota in Hydrothermal Sediment.</title>
        <authorList>
            <person name="Zhou Z."/>
            <person name="Liu Y."/>
            <person name="Xu W."/>
            <person name="Pan J."/>
            <person name="Luo Z.H."/>
            <person name="Li M."/>
        </authorList>
    </citation>
    <scope>NUCLEOTIDE SEQUENCE [LARGE SCALE GENOMIC DNA]</scope>
    <source>
        <strain evidence="8">SpSt-640</strain>
    </source>
</reference>
<reference evidence="7 9" key="1">
    <citation type="submission" date="2014-08" db="EMBL/GenBank/DDBJ databases">
        <title>Fervidobacterium pennivorans DYC genome.</title>
        <authorList>
            <person name="Wushke S."/>
        </authorList>
    </citation>
    <scope>NUCLEOTIDE SEQUENCE [LARGE SCALE GENOMIC DNA]</scope>
    <source>
        <strain evidence="7 9">DYC</strain>
    </source>
</reference>
<evidence type="ECO:0000256" key="3">
    <source>
        <dbReference type="ARBA" id="ARBA00023136"/>
    </source>
</evidence>
<dbReference type="InterPro" id="IPR003494">
    <property type="entry name" value="SHS2_FtsA"/>
</dbReference>
<comment type="similarity">
    <text evidence="5">Belongs to the FtsA/MreB family.</text>
</comment>
<evidence type="ECO:0000313" key="9">
    <source>
        <dbReference type="Proteomes" id="UP000077096"/>
    </source>
</evidence>
<comment type="subunit">
    <text evidence="5">Interacts with FtsZ.</text>
</comment>
<gene>
    <name evidence="8" type="primary">ftsA</name>
    <name evidence="8" type="ORF">ENU12_03105</name>
    <name evidence="7" type="ORF">JM64_04680</name>
</gene>
<organism evidence="7 9">
    <name type="scientific">Fervidobacterium pennivorans</name>
    <dbReference type="NCBI Taxonomy" id="93466"/>
    <lineage>
        <taxon>Bacteria</taxon>
        <taxon>Thermotogati</taxon>
        <taxon>Thermotogota</taxon>
        <taxon>Thermotogae</taxon>
        <taxon>Thermotogales</taxon>
        <taxon>Fervidobacteriaceae</taxon>
        <taxon>Fervidobacterium</taxon>
    </lineage>
</organism>
<dbReference type="KEGG" id="fng:JM64_04680"/>
<dbReference type="GO" id="GO:0009898">
    <property type="term" value="C:cytoplasmic side of plasma membrane"/>
    <property type="evidence" value="ECO:0007669"/>
    <property type="project" value="TreeGrafter"/>
</dbReference>
<dbReference type="PIRSF" id="PIRSF003101">
    <property type="entry name" value="FtsA"/>
    <property type="match status" value="1"/>
</dbReference>
<dbReference type="Gene3D" id="3.30.420.40">
    <property type="match status" value="2"/>
</dbReference>
<keyword evidence="1" id="KW-1003">Cell membrane</keyword>
<dbReference type="AlphaFoldDB" id="A0A172T301"/>
<dbReference type="SMART" id="SM00842">
    <property type="entry name" value="FtsA"/>
    <property type="match status" value="1"/>
</dbReference>
<dbReference type="Pfam" id="PF02491">
    <property type="entry name" value="SHS2_FTSA"/>
    <property type="match status" value="1"/>
</dbReference>
<protein>
    <recommendedName>
        <fullName evidence="5">Cell division protein FtsA</fullName>
    </recommendedName>
</protein>
<dbReference type="NCBIfam" id="TIGR01174">
    <property type="entry name" value="ftsA"/>
    <property type="match status" value="1"/>
</dbReference>
<evidence type="ECO:0000256" key="5">
    <source>
        <dbReference type="PIRNR" id="PIRNR003101"/>
    </source>
</evidence>
<comment type="function">
    <text evidence="5">Cell division protein that is involved in the assembly of the Z ring. May serve as a membrane anchor for the Z ring.</text>
</comment>
<dbReference type="InterPro" id="IPR020823">
    <property type="entry name" value="Cell_div_FtsA"/>
</dbReference>
<dbReference type="PANTHER" id="PTHR32432">
    <property type="entry name" value="CELL DIVISION PROTEIN FTSA-RELATED"/>
    <property type="match status" value="1"/>
</dbReference>